<dbReference type="EMBL" id="BARS01030238">
    <property type="protein sequence ID" value="GAG19507.1"/>
    <property type="molecule type" value="Genomic_DNA"/>
</dbReference>
<dbReference type="AlphaFoldDB" id="X0W8F6"/>
<dbReference type="PROSITE" id="PS51257">
    <property type="entry name" value="PROKAR_LIPOPROTEIN"/>
    <property type="match status" value="1"/>
</dbReference>
<dbReference type="Pfam" id="PF08239">
    <property type="entry name" value="SH3_3"/>
    <property type="match status" value="2"/>
</dbReference>
<feature type="domain" description="SH3b" evidence="1">
    <location>
        <begin position="23"/>
        <end position="86"/>
    </location>
</feature>
<sequence>MKELFLAGILILTGGACFGNDLFVPGTVTGDNVSIRVGPSLRAEIVGQVGKGQTVNVIASDGEWCAITPPPGLIAWVSAAYLQDGIIIGNRVNVRSGPGISYARLIQLNKGDRPEVRKREGDWVDISMPVDVKLWINARYVALSEGADSIFRSSVPFPSQTQGEGDTISQPAPEREVTLFIPSPTILRPSGTPFLPRSAPSYTPS</sequence>
<organism evidence="2">
    <name type="scientific">marine sediment metagenome</name>
    <dbReference type="NCBI Taxonomy" id="412755"/>
    <lineage>
        <taxon>unclassified sequences</taxon>
        <taxon>metagenomes</taxon>
        <taxon>ecological metagenomes</taxon>
    </lineage>
</organism>
<dbReference type="InterPro" id="IPR052354">
    <property type="entry name" value="Cell_Wall_Dynamics_Protein"/>
</dbReference>
<reference evidence="2" key="1">
    <citation type="journal article" date="2014" name="Front. Microbiol.">
        <title>High frequency of phylogenetically diverse reductive dehalogenase-homologous genes in deep subseafloor sedimentary metagenomes.</title>
        <authorList>
            <person name="Kawai M."/>
            <person name="Futagami T."/>
            <person name="Toyoda A."/>
            <person name="Takaki Y."/>
            <person name="Nishi S."/>
            <person name="Hori S."/>
            <person name="Arai W."/>
            <person name="Tsubouchi T."/>
            <person name="Morono Y."/>
            <person name="Uchiyama I."/>
            <person name="Ito T."/>
            <person name="Fujiyama A."/>
            <person name="Inagaki F."/>
            <person name="Takami H."/>
        </authorList>
    </citation>
    <scope>NUCLEOTIDE SEQUENCE</scope>
    <source>
        <strain evidence="2">Expedition CK06-06</strain>
    </source>
</reference>
<proteinExistence type="predicted"/>
<accession>X0W8F6</accession>
<name>X0W8F6_9ZZZZ</name>
<evidence type="ECO:0000313" key="2">
    <source>
        <dbReference type="EMBL" id="GAG19507.1"/>
    </source>
</evidence>
<gene>
    <name evidence="2" type="ORF">S01H1_47178</name>
</gene>
<dbReference type="PANTHER" id="PTHR34408">
    <property type="entry name" value="FAMILY PROTEIN, PUTATIVE-RELATED"/>
    <property type="match status" value="1"/>
</dbReference>
<dbReference type="InterPro" id="IPR003646">
    <property type="entry name" value="SH3-like_bac-type"/>
</dbReference>
<evidence type="ECO:0000259" key="1">
    <source>
        <dbReference type="PROSITE" id="PS51781"/>
    </source>
</evidence>
<dbReference type="PANTHER" id="PTHR34408:SF1">
    <property type="entry name" value="GLYCOSYL HYDROLASE FAMILY 19 DOMAIN-CONTAINING PROTEIN HI_1415"/>
    <property type="match status" value="1"/>
</dbReference>
<protein>
    <recommendedName>
        <fullName evidence="1">SH3b domain-containing protein</fullName>
    </recommendedName>
</protein>
<dbReference type="SMART" id="SM00287">
    <property type="entry name" value="SH3b"/>
    <property type="match status" value="2"/>
</dbReference>
<dbReference type="Gene3D" id="2.30.30.40">
    <property type="entry name" value="SH3 Domains"/>
    <property type="match status" value="2"/>
</dbReference>
<dbReference type="PROSITE" id="PS51781">
    <property type="entry name" value="SH3B"/>
    <property type="match status" value="1"/>
</dbReference>
<comment type="caution">
    <text evidence="2">The sequence shown here is derived from an EMBL/GenBank/DDBJ whole genome shotgun (WGS) entry which is preliminary data.</text>
</comment>
<feature type="non-terminal residue" evidence="2">
    <location>
        <position position="205"/>
    </location>
</feature>